<dbReference type="RefSeq" id="WP_239367524.1">
    <property type="nucleotide sequence ID" value="NZ_JAKREW010000018.1"/>
</dbReference>
<dbReference type="Pfam" id="PF03466">
    <property type="entry name" value="LysR_substrate"/>
    <property type="match status" value="1"/>
</dbReference>
<dbReference type="Gene3D" id="1.10.10.10">
    <property type="entry name" value="Winged helix-like DNA-binding domain superfamily/Winged helix DNA-binding domain"/>
    <property type="match status" value="1"/>
</dbReference>
<gene>
    <name evidence="6" type="ORF">L4923_17885</name>
</gene>
<dbReference type="InterPro" id="IPR036390">
    <property type="entry name" value="WH_DNA-bd_sf"/>
</dbReference>
<name>A0ABS9QJI3_9HYPH</name>
<feature type="domain" description="HTH lysR-type" evidence="5">
    <location>
        <begin position="7"/>
        <end position="64"/>
    </location>
</feature>
<dbReference type="PANTHER" id="PTHR30537:SF26">
    <property type="entry name" value="GLYCINE CLEAVAGE SYSTEM TRANSCRIPTIONAL ACTIVATOR"/>
    <property type="match status" value="1"/>
</dbReference>
<evidence type="ECO:0000256" key="1">
    <source>
        <dbReference type="ARBA" id="ARBA00009437"/>
    </source>
</evidence>
<dbReference type="InterPro" id="IPR058163">
    <property type="entry name" value="LysR-type_TF_proteobact-type"/>
</dbReference>
<dbReference type="InterPro" id="IPR005119">
    <property type="entry name" value="LysR_subst-bd"/>
</dbReference>
<keyword evidence="3" id="KW-0238">DNA-binding</keyword>
<dbReference type="InterPro" id="IPR000847">
    <property type="entry name" value="LysR_HTH_N"/>
</dbReference>
<dbReference type="CDD" id="cd08432">
    <property type="entry name" value="PBP2_GcdR_TrpI_HvrB_AmpR_like"/>
    <property type="match status" value="1"/>
</dbReference>
<evidence type="ECO:0000256" key="4">
    <source>
        <dbReference type="ARBA" id="ARBA00023163"/>
    </source>
</evidence>
<keyword evidence="2" id="KW-0805">Transcription regulation</keyword>
<dbReference type="Gene3D" id="3.40.190.10">
    <property type="entry name" value="Periplasmic binding protein-like II"/>
    <property type="match status" value="2"/>
</dbReference>
<evidence type="ECO:0000313" key="7">
    <source>
        <dbReference type="Proteomes" id="UP001201701"/>
    </source>
</evidence>
<comment type="similarity">
    <text evidence="1">Belongs to the LysR transcriptional regulatory family.</text>
</comment>
<dbReference type="Proteomes" id="UP001201701">
    <property type="component" value="Unassembled WGS sequence"/>
</dbReference>
<dbReference type="SUPFAM" id="SSF46785">
    <property type="entry name" value="Winged helix' DNA-binding domain"/>
    <property type="match status" value="1"/>
</dbReference>
<keyword evidence="4" id="KW-0804">Transcription</keyword>
<dbReference type="Pfam" id="PF00126">
    <property type="entry name" value="HTH_1"/>
    <property type="match status" value="1"/>
</dbReference>
<dbReference type="SUPFAM" id="SSF53850">
    <property type="entry name" value="Periplasmic binding protein-like II"/>
    <property type="match status" value="1"/>
</dbReference>
<dbReference type="PROSITE" id="PS50931">
    <property type="entry name" value="HTH_LYSR"/>
    <property type="match status" value="1"/>
</dbReference>
<accession>A0ABS9QJI3</accession>
<evidence type="ECO:0000256" key="3">
    <source>
        <dbReference type="ARBA" id="ARBA00023125"/>
    </source>
</evidence>
<reference evidence="6 7" key="1">
    <citation type="submission" date="2022-02" db="EMBL/GenBank/DDBJ databases">
        <title>Draft genome sequence of Mezorhizobium retamae strain IRAMC:0171 isolated from Retama raetam nodules.</title>
        <authorList>
            <person name="Bengaied R."/>
            <person name="Sbissi I."/>
            <person name="Huber K."/>
            <person name="Ghodbane F."/>
            <person name="Nouioui I."/>
            <person name="Tarhouni M."/>
            <person name="Gtari M."/>
        </authorList>
    </citation>
    <scope>NUCLEOTIDE SEQUENCE [LARGE SCALE GENOMIC DNA]</scope>
    <source>
        <strain evidence="6 7">IRAMC:0171</strain>
    </source>
</reference>
<dbReference type="InterPro" id="IPR036388">
    <property type="entry name" value="WH-like_DNA-bd_sf"/>
</dbReference>
<evidence type="ECO:0000256" key="2">
    <source>
        <dbReference type="ARBA" id="ARBA00023015"/>
    </source>
</evidence>
<evidence type="ECO:0000259" key="5">
    <source>
        <dbReference type="PROSITE" id="PS50931"/>
    </source>
</evidence>
<sequence>MKSGQLPSLNAVRAFEASARHLNFRLAAEELGVTQGAVAQQVRALEDSLGLKLFHRLPRTLALTDQGRGYAGTIRRAFELIVEGTAALRPQPVRLSISVTPTFASKWLLPRLPGFSAFHPELSLGIVATDRISSFQPDGIDIAVRYGPEPAGPQLEADLLFKEELVGVCSPSLLAGAEAPLSAGRLDGYVLLHDAHSRWPEFIETLSGRLDLGGSRSVHFNQTALAIDAALGGQGIALASRAFVEADLAAGRLVDAFGVTMQSDRAYYVVTPRKPRFPSPVAAVRAWLLSNPEV</sequence>
<organism evidence="6 7">
    <name type="scientific">Mesorhizobium retamae</name>
    <dbReference type="NCBI Taxonomy" id="2912854"/>
    <lineage>
        <taxon>Bacteria</taxon>
        <taxon>Pseudomonadati</taxon>
        <taxon>Pseudomonadota</taxon>
        <taxon>Alphaproteobacteria</taxon>
        <taxon>Hyphomicrobiales</taxon>
        <taxon>Phyllobacteriaceae</taxon>
        <taxon>Mesorhizobium</taxon>
    </lineage>
</organism>
<evidence type="ECO:0000313" key="6">
    <source>
        <dbReference type="EMBL" id="MCG7506901.1"/>
    </source>
</evidence>
<comment type="caution">
    <text evidence="6">The sequence shown here is derived from an EMBL/GenBank/DDBJ whole genome shotgun (WGS) entry which is preliminary data.</text>
</comment>
<dbReference type="PANTHER" id="PTHR30537">
    <property type="entry name" value="HTH-TYPE TRANSCRIPTIONAL REGULATOR"/>
    <property type="match status" value="1"/>
</dbReference>
<keyword evidence="7" id="KW-1185">Reference proteome</keyword>
<protein>
    <submittedName>
        <fullName evidence="6">LysR substrate-binding domain-containing protein</fullName>
    </submittedName>
</protein>
<dbReference type="EMBL" id="JAKREW010000018">
    <property type="protein sequence ID" value="MCG7506901.1"/>
    <property type="molecule type" value="Genomic_DNA"/>
</dbReference>
<dbReference type="PRINTS" id="PR00039">
    <property type="entry name" value="HTHLYSR"/>
</dbReference>
<proteinExistence type="inferred from homology"/>